<evidence type="ECO:0000313" key="1">
    <source>
        <dbReference type="EMBL" id="QHT37335.1"/>
    </source>
</evidence>
<dbReference type="AlphaFoldDB" id="A0A6C0FDR8"/>
<name>A0A6C0FDR8_9ZZZZ</name>
<organism evidence="1">
    <name type="scientific">viral metagenome</name>
    <dbReference type="NCBI Taxonomy" id="1070528"/>
    <lineage>
        <taxon>unclassified sequences</taxon>
        <taxon>metagenomes</taxon>
        <taxon>organismal metagenomes</taxon>
    </lineage>
</organism>
<sequence>MNHPSSYLNLLNEYYAHINFKQLTDKQLMKIADSDLDNLCKNYGLNSVCVNFKEKRLELWAKQDQFEKGIQERLRLDIILSLQIGDNIVKKDRFKKNIKITGRTSDNFIKLNKNDKSKRKV</sequence>
<protein>
    <submittedName>
        <fullName evidence="1">Uncharacterized protein</fullName>
    </submittedName>
</protein>
<dbReference type="EMBL" id="MN738792">
    <property type="protein sequence ID" value="QHT37335.1"/>
    <property type="molecule type" value="Genomic_DNA"/>
</dbReference>
<accession>A0A6C0FDR8</accession>
<proteinExistence type="predicted"/>
<reference evidence="1" key="1">
    <citation type="journal article" date="2020" name="Nature">
        <title>Giant virus diversity and host interactions through global metagenomics.</title>
        <authorList>
            <person name="Schulz F."/>
            <person name="Roux S."/>
            <person name="Paez-Espino D."/>
            <person name="Jungbluth S."/>
            <person name="Walsh D.A."/>
            <person name="Denef V.J."/>
            <person name="McMahon K.D."/>
            <person name="Konstantinidis K.T."/>
            <person name="Eloe-Fadrosh E.A."/>
            <person name="Kyrpides N.C."/>
            <person name="Woyke T."/>
        </authorList>
    </citation>
    <scope>NUCLEOTIDE SEQUENCE</scope>
    <source>
        <strain evidence="1">GVMAG-S-ERX555967-131</strain>
    </source>
</reference>